<proteinExistence type="predicted"/>
<dbReference type="Pfam" id="PF07167">
    <property type="entry name" value="PhaC_N"/>
    <property type="match status" value="1"/>
</dbReference>
<dbReference type="RefSeq" id="WP_058316473.1">
    <property type="nucleotide sequence ID" value="NZ_CYTO01000024.1"/>
</dbReference>
<accession>A0A0P1IVG2</accession>
<keyword evidence="9" id="KW-1185">Reference proteome</keyword>
<dbReference type="OrthoDB" id="7208816at2"/>
<keyword evidence="5" id="KW-0175">Coiled coil</keyword>
<evidence type="ECO:0000313" key="9">
    <source>
        <dbReference type="Proteomes" id="UP000051184"/>
    </source>
</evidence>
<dbReference type="InterPro" id="IPR029058">
    <property type="entry name" value="AB_hydrolase_fold"/>
</dbReference>
<feature type="coiled-coil region" evidence="5">
    <location>
        <begin position="5"/>
        <end position="32"/>
    </location>
</feature>
<evidence type="ECO:0000256" key="5">
    <source>
        <dbReference type="SAM" id="Coils"/>
    </source>
</evidence>
<sequence length="597" mass="67768">MTTDEDAAIAKYDELTENLEKVEELSQRLVEVMSGHTPVRRELTAPNHDVFTNAATAYWSEMIENPAKVFEQQMQFWGKSVQHFVDAQQALSQGKLEAPEDKTPTDRRFANPMWQTNPYFNFIKQQYMLNAEAIRSAVDSLEDIPSVERSRLKYFSDQIVDMMAPTNFLGTNPDALEKAVETDGKSLIAGLENLIRDLESNNGELIVKLADEEAFELGKNIATSPGKVVFRNRMMELLQYSPSTDEVHEIPLVIFPPWINKFYILDLKEKNSLIKWLVDQGYTVFVVSWVNPDYSFAEVGMEEYIEEGYLTAISEIKKLTKQKQVNAVGYCIAGTTLNLTLSLLKKRGDKSVKSATFFTTLTDFADQGEFTPFLQNDFVDGIEDEANEHGLLRSFIMQRTFSFLRSNDLIYGPAIRSYMMGEAPPAFDLLYWNGDGSGLPGKMVVEYLRALCQDNAFVNEGIKLFGEELHISDVTLPICSVTCETDHIARWKDCYRGFKQTKSKDRTFIVSESGHIAGIVNPPSKKKYGHYTHKDLKLDADEWKEAADFTEGSWWPRWDTWLSSRSGKMIPAREPGDSEHPPLEDAPGSYVKVPATR</sequence>
<dbReference type="GO" id="GO:0042619">
    <property type="term" value="P:poly-hydroxybutyrate biosynthetic process"/>
    <property type="evidence" value="ECO:0007669"/>
    <property type="project" value="InterPro"/>
</dbReference>
<dbReference type="InterPro" id="IPR010963">
    <property type="entry name" value="PHA_synth_I"/>
</dbReference>
<keyword evidence="4 8" id="KW-0012">Acyltransferase</keyword>
<feature type="compositionally biased region" description="Basic and acidic residues" evidence="6">
    <location>
        <begin position="574"/>
        <end position="583"/>
    </location>
</feature>
<dbReference type="AlphaFoldDB" id="A0A0P1IVG2"/>
<evidence type="ECO:0000256" key="1">
    <source>
        <dbReference type="ARBA" id="ARBA00004496"/>
    </source>
</evidence>
<dbReference type="InterPro" id="IPR051321">
    <property type="entry name" value="PHA/PHB_synthase"/>
</dbReference>
<keyword evidence="3 8" id="KW-0808">Transferase</keyword>
<dbReference type="Proteomes" id="UP000051184">
    <property type="component" value="Unassembled WGS sequence"/>
</dbReference>
<evidence type="ECO:0000256" key="2">
    <source>
        <dbReference type="ARBA" id="ARBA00022490"/>
    </source>
</evidence>
<dbReference type="NCBIfam" id="TIGR01838">
    <property type="entry name" value="PHA_synth_I"/>
    <property type="match status" value="1"/>
</dbReference>
<protein>
    <submittedName>
        <fullName evidence="8">Poly-beta-hydroxybutyrate polymerase</fullName>
        <ecNumber evidence="8">2.3.1.-</ecNumber>
    </submittedName>
</protein>
<keyword evidence="2" id="KW-0963">Cytoplasm</keyword>
<feature type="region of interest" description="Disordered" evidence="6">
    <location>
        <begin position="569"/>
        <end position="597"/>
    </location>
</feature>
<dbReference type="STRING" id="1715691.TA5113_02340"/>
<dbReference type="GO" id="GO:0005737">
    <property type="term" value="C:cytoplasm"/>
    <property type="evidence" value="ECO:0007669"/>
    <property type="project" value="UniProtKB-SubCell"/>
</dbReference>
<gene>
    <name evidence="8" type="primary">phbC</name>
    <name evidence="8" type="ORF">TA5114_03382</name>
</gene>
<reference evidence="9" key="1">
    <citation type="submission" date="2015-09" db="EMBL/GenBank/DDBJ databases">
        <authorList>
            <person name="Rodrigo-Torres Lidia"/>
            <person name="Arahal R.David."/>
        </authorList>
    </citation>
    <scope>NUCLEOTIDE SEQUENCE [LARGE SCALE GENOMIC DNA]</scope>
    <source>
        <strain evidence="9">CECT 5114</strain>
    </source>
</reference>
<dbReference type="GO" id="GO:0016746">
    <property type="term" value="F:acyltransferase activity"/>
    <property type="evidence" value="ECO:0007669"/>
    <property type="project" value="UniProtKB-KW"/>
</dbReference>
<comment type="subcellular location">
    <subcellularLocation>
        <location evidence="1">Cytoplasm</location>
    </subcellularLocation>
</comment>
<dbReference type="EC" id="2.3.1.-" evidence="8"/>
<evidence type="ECO:0000313" key="8">
    <source>
        <dbReference type="EMBL" id="CUK27554.1"/>
    </source>
</evidence>
<evidence type="ECO:0000259" key="7">
    <source>
        <dbReference type="Pfam" id="PF07167"/>
    </source>
</evidence>
<evidence type="ECO:0000256" key="6">
    <source>
        <dbReference type="SAM" id="MobiDB-lite"/>
    </source>
</evidence>
<evidence type="ECO:0000256" key="4">
    <source>
        <dbReference type="ARBA" id="ARBA00023315"/>
    </source>
</evidence>
<dbReference type="InterPro" id="IPR010941">
    <property type="entry name" value="PhaC_N"/>
</dbReference>
<dbReference type="PANTHER" id="PTHR36837">
    <property type="entry name" value="POLY(3-HYDROXYALKANOATE) POLYMERASE SUBUNIT PHAC"/>
    <property type="match status" value="1"/>
</dbReference>
<name>A0A0P1IVG2_9RHOB</name>
<dbReference type="SUPFAM" id="SSF53474">
    <property type="entry name" value="alpha/beta-Hydrolases"/>
    <property type="match status" value="1"/>
</dbReference>
<dbReference type="Gene3D" id="3.40.50.1820">
    <property type="entry name" value="alpha/beta hydrolase"/>
    <property type="match status" value="1"/>
</dbReference>
<organism evidence="8 9">
    <name type="scientific">Cognatishimia activa</name>
    <dbReference type="NCBI Taxonomy" id="1715691"/>
    <lineage>
        <taxon>Bacteria</taxon>
        <taxon>Pseudomonadati</taxon>
        <taxon>Pseudomonadota</taxon>
        <taxon>Alphaproteobacteria</taxon>
        <taxon>Rhodobacterales</taxon>
        <taxon>Paracoccaceae</taxon>
        <taxon>Cognatishimia</taxon>
    </lineage>
</organism>
<feature type="domain" description="Poly-beta-hydroxybutyrate polymerase N-terminal" evidence="7">
    <location>
        <begin position="106"/>
        <end position="277"/>
    </location>
</feature>
<dbReference type="PANTHER" id="PTHR36837:SF5">
    <property type="entry name" value="POLY-3-HYDROXYBUTYRATE SYNTHASE"/>
    <property type="match status" value="1"/>
</dbReference>
<dbReference type="EMBL" id="CYUE01000024">
    <property type="protein sequence ID" value="CUK27554.1"/>
    <property type="molecule type" value="Genomic_DNA"/>
</dbReference>
<evidence type="ECO:0000256" key="3">
    <source>
        <dbReference type="ARBA" id="ARBA00022679"/>
    </source>
</evidence>